<dbReference type="Proteomes" id="UP001314205">
    <property type="component" value="Unassembled WGS sequence"/>
</dbReference>
<protein>
    <recommendedName>
        <fullName evidence="4">Integrase catalytic domain-containing protein</fullName>
    </recommendedName>
</protein>
<feature type="compositionally biased region" description="Basic and acidic residues" evidence="1">
    <location>
        <begin position="54"/>
        <end position="63"/>
    </location>
</feature>
<evidence type="ECO:0008006" key="4">
    <source>
        <dbReference type="Google" id="ProtNLM"/>
    </source>
</evidence>
<sequence>MKSKLYKAFSLQGNYNWIGDTLNNVIYEYNHTYHQTIGEIPANVNNKSKKRKNVKNDNEKRLSSSENSWIDKSNIL</sequence>
<dbReference type="AlphaFoldDB" id="A0AAV1KRG7"/>
<dbReference type="EMBL" id="CAVLGL010000068">
    <property type="protein sequence ID" value="CAK1584452.1"/>
    <property type="molecule type" value="Genomic_DNA"/>
</dbReference>
<evidence type="ECO:0000256" key="1">
    <source>
        <dbReference type="SAM" id="MobiDB-lite"/>
    </source>
</evidence>
<name>A0AAV1KRG7_9NEOP</name>
<evidence type="ECO:0000313" key="3">
    <source>
        <dbReference type="Proteomes" id="UP001314205"/>
    </source>
</evidence>
<feature type="region of interest" description="Disordered" evidence="1">
    <location>
        <begin position="44"/>
        <end position="76"/>
    </location>
</feature>
<feature type="compositionally biased region" description="Polar residues" evidence="1">
    <location>
        <begin position="64"/>
        <end position="76"/>
    </location>
</feature>
<comment type="caution">
    <text evidence="2">The sequence shown here is derived from an EMBL/GenBank/DDBJ whole genome shotgun (WGS) entry which is preliminary data.</text>
</comment>
<gene>
    <name evidence="2" type="ORF">PARMNEM_LOCUS5683</name>
</gene>
<reference evidence="2 3" key="1">
    <citation type="submission" date="2023-11" db="EMBL/GenBank/DDBJ databases">
        <authorList>
            <person name="Hedman E."/>
            <person name="Englund M."/>
            <person name="Stromberg M."/>
            <person name="Nyberg Akerstrom W."/>
            <person name="Nylinder S."/>
            <person name="Jareborg N."/>
            <person name="Kallberg Y."/>
            <person name="Kronander E."/>
        </authorList>
    </citation>
    <scope>NUCLEOTIDE SEQUENCE [LARGE SCALE GENOMIC DNA]</scope>
</reference>
<evidence type="ECO:0000313" key="2">
    <source>
        <dbReference type="EMBL" id="CAK1584452.1"/>
    </source>
</evidence>
<keyword evidence="3" id="KW-1185">Reference proteome</keyword>
<accession>A0AAV1KRG7</accession>
<proteinExistence type="predicted"/>
<organism evidence="2 3">
    <name type="scientific">Parnassius mnemosyne</name>
    <name type="common">clouded apollo</name>
    <dbReference type="NCBI Taxonomy" id="213953"/>
    <lineage>
        <taxon>Eukaryota</taxon>
        <taxon>Metazoa</taxon>
        <taxon>Ecdysozoa</taxon>
        <taxon>Arthropoda</taxon>
        <taxon>Hexapoda</taxon>
        <taxon>Insecta</taxon>
        <taxon>Pterygota</taxon>
        <taxon>Neoptera</taxon>
        <taxon>Endopterygota</taxon>
        <taxon>Lepidoptera</taxon>
        <taxon>Glossata</taxon>
        <taxon>Ditrysia</taxon>
        <taxon>Papilionoidea</taxon>
        <taxon>Papilionidae</taxon>
        <taxon>Parnassiinae</taxon>
        <taxon>Parnassini</taxon>
        <taxon>Parnassius</taxon>
        <taxon>Driopa</taxon>
    </lineage>
</organism>